<reference evidence="2 3" key="1">
    <citation type="submission" date="2016-11" db="EMBL/GenBank/DDBJ databases">
        <title>The macronuclear genome of Stentor coeruleus: a giant cell with tiny introns.</title>
        <authorList>
            <person name="Slabodnick M."/>
            <person name="Ruby J.G."/>
            <person name="Reiff S.B."/>
            <person name="Swart E.C."/>
            <person name="Gosai S."/>
            <person name="Prabakaran S."/>
            <person name="Witkowska E."/>
            <person name="Larue G.E."/>
            <person name="Fisher S."/>
            <person name="Freeman R.M."/>
            <person name="Gunawardena J."/>
            <person name="Chu W."/>
            <person name="Stover N.A."/>
            <person name="Gregory B.D."/>
            <person name="Nowacki M."/>
            <person name="Derisi J."/>
            <person name="Roy S.W."/>
            <person name="Marshall W.F."/>
            <person name="Sood P."/>
        </authorList>
    </citation>
    <scope>NUCLEOTIDE SEQUENCE [LARGE SCALE GENOMIC DNA]</scope>
    <source>
        <strain evidence="2">WM001</strain>
    </source>
</reference>
<gene>
    <name evidence="2" type="ORF">SteCoe_2245</name>
</gene>
<proteinExistence type="predicted"/>
<name>A0A1R2D019_9CILI</name>
<organism evidence="2 3">
    <name type="scientific">Stentor coeruleus</name>
    <dbReference type="NCBI Taxonomy" id="5963"/>
    <lineage>
        <taxon>Eukaryota</taxon>
        <taxon>Sar</taxon>
        <taxon>Alveolata</taxon>
        <taxon>Ciliophora</taxon>
        <taxon>Postciliodesmatophora</taxon>
        <taxon>Heterotrichea</taxon>
        <taxon>Heterotrichida</taxon>
        <taxon>Stentoridae</taxon>
        <taxon>Stentor</taxon>
    </lineage>
</organism>
<evidence type="ECO:0000313" key="2">
    <source>
        <dbReference type="EMBL" id="OMJ94596.1"/>
    </source>
</evidence>
<dbReference type="Proteomes" id="UP000187209">
    <property type="component" value="Unassembled WGS sequence"/>
</dbReference>
<dbReference type="Gene3D" id="1.20.5.1700">
    <property type="match status" value="1"/>
</dbReference>
<dbReference type="EMBL" id="MPUH01000024">
    <property type="protein sequence ID" value="OMJ94596.1"/>
    <property type="molecule type" value="Genomic_DNA"/>
</dbReference>
<feature type="coiled-coil region" evidence="1">
    <location>
        <begin position="115"/>
        <end position="194"/>
    </location>
</feature>
<comment type="caution">
    <text evidence="2">The sequence shown here is derived from an EMBL/GenBank/DDBJ whole genome shotgun (WGS) entry which is preliminary data.</text>
</comment>
<protein>
    <submittedName>
        <fullName evidence="2">Uncharacterized protein</fullName>
    </submittedName>
</protein>
<accession>A0A1R2D019</accession>
<keyword evidence="3" id="KW-1185">Reference proteome</keyword>
<dbReference type="AlphaFoldDB" id="A0A1R2D019"/>
<sequence>MGCGPSRDTTIRELNEIMQKLKEENLELESQRDNLKLQQELKSDVEVKGKNSLSEIIELAGKLEIGLKDVKNTGVAFLPPNIPNTLLQANIIRTISIQNDLEDKNEQIYELKNSIYNISLEKEQIQEQISEFEKKTKDLELSYLSQNPEKIEINYYIEKLFQLQDTKQNILDQISDLDEKVKTLTAEVTSTEDNGKENQSDAPSYEYLLTMSDDEIRVAMNSVEREIRELTDHLKKLKDMELEIEEMNKYVNNVKSIGPSRIRELKKQLDESRNRIKALNREKEKLKNEIEYLNKLSNNGDRVQVISELIEKKKDAAGEKLLQTPRIAMNTEIEATIKKAKSISSSIRNKNL</sequence>
<feature type="coiled-coil region" evidence="1">
    <location>
        <begin position="7"/>
        <end position="41"/>
    </location>
</feature>
<keyword evidence="1" id="KW-0175">Coiled coil</keyword>
<evidence type="ECO:0000256" key="1">
    <source>
        <dbReference type="SAM" id="Coils"/>
    </source>
</evidence>
<evidence type="ECO:0000313" key="3">
    <source>
        <dbReference type="Proteomes" id="UP000187209"/>
    </source>
</evidence>
<feature type="coiled-coil region" evidence="1">
    <location>
        <begin position="220"/>
        <end position="299"/>
    </location>
</feature>